<organism evidence="2 3">
    <name type="scientific">Amycolatopsis taiwanensis</name>
    <dbReference type="NCBI Taxonomy" id="342230"/>
    <lineage>
        <taxon>Bacteria</taxon>
        <taxon>Bacillati</taxon>
        <taxon>Actinomycetota</taxon>
        <taxon>Actinomycetes</taxon>
        <taxon>Pseudonocardiales</taxon>
        <taxon>Pseudonocardiaceae</taxon>
        <taxon>Amycolatopsis</taxon>
    </lineage>
</organism>
<gene>
    <name evidence="2" type="ORF">Atai01_09340</name>
</gene>
<reference evidence="2" key="1">
    <citation type="submission" date="2023-03" db="EMBL/GenBank/DDBJ databases">
        <title>Amycolatopsis taiwanensis NBRC 103393.</title>
        <authorList>
            <person name="Ichikawa N."/>
            <person name="Sato H."/>
            <person name="Tonouchi N."/>
        </authorList>
    </citation>
    <scope>NUCLEOTIDE SEQUENCE</scope>
    <source>
        <strain evidence="2">NBRC 103393</strain>
    </source>
</reference>
<name>A0A9W6QYI6_9PSEU</name>
<evidence type="ECO:0000313" key="3">
    <source>
        <dbReference type="Proteomes" id="UP001165136"/>
    </source>
</evidence>
<evidence type="ECO:0000313" key="2">
    <source>
        <dbReference type="EMBL" id="GLY64315.1"/>
    </source>
</evidence>
<evidence type="ECO:0000256" key="1">
    <source>
        <dbReference type="SAM" id="MobiDB-lite"/>
    </source>
</evidence>
<feature type="region of interest" description="Disordered" evidence="1">
    <location>
        <begin position="54"/>
        <end position="113"/>
    </location>
</feature>
<comment type="caution">
    <text evidence="2">The sequence shown here is derived from an EMBL/GenBank/DDBJ whole genome shotgun (WGS) entry which is preliminary data.</text>
</comment>
<dbReference type="AlphaFoldDB" id="A0A9W6QYI6"/>
<dbReference type="EMBL" id="BSTI01000002">
    <property type="protein sequence ID" value="GLY64315.1"/>
    <property type="molecule type" value="Genomic_DNA"/>
</dbReference>
<dbReference type="Proteomes" id="UP001165136">
    <property type="component" value="Unassembled WGS sequence"/>
</dbReference>
<sequence>MKEGGIFAAISSGLCWLIQRERAHEGVGEFLHHVVVLLDEVAVQVQRGRRIEGSLGVGDEEAHPGPRAGVLADDRADQGEAERGVQGRQDPRRGARQHDRAQHLQPSRAQDPRVAIRLRSTSRAPVNALKNTAKTLLVVAGNRVLVVNSRLVTRDEEDLGSVLTLY</sequence>
<accession>A0A9W6QYI6</accession>
<proteinExistence type="predicted"/>
<protein>
    <submittedName>
        <fullName evidence="2">Uncharacterized protein</fullName>
    </submittedName>
</protein>
<keyword evidence="3" id="KW-1185">Reference proteome</keyword>
<feature type="compositionally biased region" description="Basic and acidic residues" evidence="1">
    <location>
        <begin position="72"/>
        <end position="102"/>
    </location>
</feature>